<feature type="domain" description="RIN4 pathogenic type III effector avirulence factor Avr cleavage site" evidence="2">
    <location>
        <begin position="51"/>
        <end position="78"/>
    </location>
</feature>
<accession>A0A8J5EV31</accession>
<name>A0A8J5EV31_ZINOF</name>
<reference evidence="3 4" key="1">
    <citation type="submission" date="2020-08" db="EMBL/GenBank/DDBJ databases">
        <title>Plant Genome Project.</title>
        <authorList>
            <person name="Zhang R.-G."/>
        </authorList>
    </citation>
    <scope>NUCLEOTIDE SEQUENCE [LARGE SCALE GENOMIC DNA]</scope>
    <source>
        <tissue evidence="3">Rhizome</tissue>
    </source>
</reference>
<evidence type="ECO:0000313" key="4">
    <source>
        <dbReference type="Proteomes" id="UP000734854"/>
    </source>
</evidence>
<dbReference type="OrthoDB" id="765662at2759"/>
<dbReference type="GO" id="GO:0005886">
    <property type="term" value="C:plasma membrane"/>
    <property type="evidence" value="ECO:0007669"/>
    <property type="project" value="TreeGrafter"/>
</dbReference>
<evidence type="ECO:0000256" key="1">
    <source>
        <dbReference type="SAM" id="MobiDB-lite"/>
    </source>
</evidence>
<proteinExistence type="predicted"/>
<feature type="compositionally biased region" description="Basic and acidic residues" evidence="1">
    <location>
        <begin position="108"/>
        <end position="138"/>
    </location>
</feature>
<dbReference type="PANTHER" id="PTHR33159:SF6">
    <property type="entry name" value="RPM1-INTERACTING PROTEIN 4"/>
    <property type="match status" value="1"/>
</dbReference>
<dbReference type="InterPro" id="IPR040387">
    <property type="entry name" value="RIN4/NOI4"/>
</dbReference>
<dbReference type="InterPro" id="IPR008700">
    <property type="entry name" value="TypeIII_avirulence_cleave"/>
</dbReference>
<dbReference type="Proteomes" id="UP000734854">
    <property type="component" value="Unassembled WGS sequence"/>
</dbReference>
<evidence type="ECO:0000259" key="2">
    <source>
        <dbReference type="Pfam" id="PF05627"/>
    </source>
</evidence>
<comment type="caution">
    <text evidence="3">The sequence shown here is derived from an EMBL/GenBank/DDBJ whole genome shotgun (WGS) entry which is preliminary data.</text>
</comment>
<dbReference type="PANTHER" id="PTHR33159">
    <property type="entry name" value="RPM1-INTERACTING PROTEIN 4 (RIN4) FAMILY PROTEIN"/>
    <property type="match status" value="1"/>
</dbReference>
<dbReference type="AlphaFoldDB" id="A0A8J5EV31"/>
<dbReference type="EMBL" id="JACMSC010000019">
    <property type="protein sequence ID" value="KAG6474678.1"/>
    <property type="molecule type" value="Genomic_DNA"/>
</dbReference>
<feature type="region of interest" description="Disordered" evidence="1">
    <location>
        <begin position="103"/>
        <end position="180"/>
    </location>
</feature>
<sequence>MANAGTVPALPIVKYLPPPLPPLLEPLSVHPPLGSAPDAKHFPGYCLFMAQGGHVPRFGDWNQNAAYTTNFDTARKEKASGTTILSPYDPERMIELHKPGDLAVEPQYPKEGRHRDKHREFGGRNHELKANDDREEKKCKGRKQRDHRSVGEAGYSPSQSPVVQRRKVTAQQGGTGRQRATALPKFGEWDAADPNLAAGYTVIFNKVKEDKKAAAASTIPAFTPQPVFPPSHRSYHQKDHSFWSWMFPCLHSSLGNRSNELPNKAVSHPM</sequence>
<gene>
    <name evidence="3" type="ORF">ZIOFF_068616</name>
</gene>
<organism evidence="3 4">
    <name type="scientific">Zingiber officinale</name>
    <name type="common">Ginger</name>
    <name type="synonym">Amomum zingiber</name>
    <dbReference type="NCBI Taxonomy" id="94328"/>
    <lineage>
        <taxon>Eukaryota</taxon>
        <taxon>Viridiplantae</taxon>
        <taxon>Streptophyta</taxon>
        <taxon>Embryophyta</taxon>
        <taxon>Tracheophyta</taxon>
        <taxon>Spermatophyta</taxon>
        <taxon>Magnoliopsida</taxon>
        <taxon>Liliopsida</taxon>
        <taxon>Zingiberales</taxon>
        <taxon>Zingiberaceae</taxon>
        <taxon>Zingiber</taxon>
    </lineage>
</organism>
<dbReference type="Pfam" id="PF05627">
    <property type="entry name" value="AvrRpt-cleavage"/>
    <property type="match status" value="2"/>
</dbReference>
<evidence type="ECO:0000313" key="3">
    <source>
        <dbReference type="EMBL" id="KAG6474678.1"/>
    </source>
</evidence>
<feature type="domain" description="RIN4 pathogenic type III effector avirulence factor Avr cleavage site" evidence="2">
    <location>
        <begin position="178"/>
        <end position="212"/>
    </location>
</feature>
<protein>
    <recommendedName>
        <fullName evidence="2">RIN4 pathogenic type III effector avirulence factor Avr cleavage site domain-containing protein</fullName>
    </recommendedName>
</protein>
<keyword evidence="4" id="KW-1185">Reference proteome</keyword>